<organism evidence="2">
    <name type="scientific">Thermodesulfobacterium geofontis</name>
    <dbReference type="NCBI Taxonomy" id="1295609"/>
    <lineage>
        <taxon>Bacteria</taxon>
        <taxon>Pseudomonadati</taxon>
        <taxon>Thermodesulfobacteriota</taxon>
        <taxon>Thermodesulfobacteria</taxon>
        <taxon>Thermodesulfobacteriales</taxon>
        <taxon>Thermodesulfobacteriaceae</taxon>
        <taxon>Thermodesulfobacterium</taxon>
    </lineage>
</organism>
<name>A0A7C4NS78_9BACT</name>
<proteinExistence type="predicted"/>
<protein>
    <recommendedName>
        <fullName evidence="3">Tail specific protease N-terminal domain-containing protein</fullName>
    </recommendedName>
</protein>
<keyword evidence="1" id="KW-0812">Transmembrane</keyword>
<evidence type="ECO:0000256" key="1">
    <source>
        <dbReference type="SAM" id="Phobius"/>
    </source>
</evidence>
<reference evidence="2" key="1">
    <citation type="journal article" date="2020" name="mSystems">
        <title>Genome- and Community-Level Interaction Insights into Carbon Utilization and Element Cycling Functions of Hydrothermarchaeota in Hydrothermal Sediment.</title>
        <authorList>
            <person name="Zhou Z."/>
            <person name="Liu Y."/>
            <person name="Xu W."/>
            <person name="Pan J."/>
            <person name="Luo Z.H."/>
            <person name="Li M."/>
        </authorList>
    </citation>
    <scope>NUCLEOTIDE SEQUENCE [LARGE SCALE GENOMIC DNA]</scope>
    <source>
        <strain evidence="2">SpSt-6</strain>
    </source>
</reference>
<gene>
    <name evidence="2" type="ORF">ENT66_05160</name>
</gene>
<comment type="caution">
    <text evidence="2">The sequence shown here is derived from an EMBL/GenBank/DDBJ whole genome shotgun (WGS) entry which is preliminary data.</text>
</comment>
<evidence type="ECO:0000313" key="2">
    <source>
        <dbReference type="EMBL" id="HGQ85720.1"/>
    </source>
</evidence>
<keyword evidence="1" id="KW-1133">Transmembrane helix</keyword>
<accession>A0A7C4NS78</accession>
<dbReference type="EMBL" id="DSZN01000089">
    <property type="protein sequence ID" value="HGQ85720.1"/>
    <property type="molecule type" value="Genomic_DNA"/>
</dbReference>
<keyword evidence="1" id="KW-0472">Membrane</keyword>
<evidence type="ECO:0008006" key="3">
    <source>
        <dbReference type="Google" id="ProtNLM"/>
    </source>
</evidence>
<sequence length="139" mass="16343">MFAYLKTFLKTIHRESTDKKDISNRRIPFLSLCILVIFQIINVNVFAVETENQPQYLSQSISKLVENHYFPLIDPQYLSKSTTFFQVELLEAYKIMVDESTQDLEKRINASRKKLLILLNKDILDYDPNFTYENGLRVG</sequence>
<dbReference type="AlphaFoldDB" id="A0A7C4NS78"/>
<feature type="transmembrane region" description="Helical" evidence="1">
    <location>
        <begin position="29"/>
        <end position="48"/>
    </location>
</feature>